<dbReference type="RefSeq" id="WP_042747978.1">
    <property type="nucleotide sequence ID" value="NZ_AZSI01000017.1"/>
</dbReference>
<accession>A0A084ACD5</accession>
<protein>
    <recommendedName>
        <fullName evidence="1">PSP1 C-terminal domain-containing protein</fullName>
    </recommendedName>
</protein>
<dbReference type="Proteomes" id="UP000028401">
    <property type="component" value="Unassembled WGS sequence"/>
</dbReference>
<dbReference type="AlphaFoldDB" id="A0A084ACD5"/>
<dbReference type="Pfam" id="PF04468">
    <property type="entry name" value="PSP1"/>
    <property type="match status" value="1"/>
</dbReference>
<dbReference type="EMBL" id="AZSI01000017">
    <property type="protein sequence ID" value="KEY62964.1"/>
    <property type="molecule type" value="Genomic_DNA"/>
</dbReference>
<reference evidence="2 3" key="1">
    <citation type="submission" date="2014-06" db="EMBL/GenBank/DDBJ databases">
        <title>Draft genome sequence of the putrescine producing strain Lactococcus lactis subsp cremoris GE214.</title>
        <authorList>
            <person name="Ladero V."/>
            <person name="Linares D.M."/>
            <person name="del Rio B."/>
            <person name="Mayo B."/>
            <person name="Martin M.C."/>
            <person name="Fernandez M."/>
            <person name="Alvarez M.A."/>
        </authorList>
    </citation>
    <scope>NUCLEOTIDE SEQUENCE [LARGE SCALE GENOMIC DNA]</scope>
    <source>
        <strain evidence="2 3">GE214</strain>
    </source>
</reference>
<dbReference type="PANTHER" id="PTHR43830:SF3">
    <property type="entry name" value="PROTEIN PSP1"/>
    <property type="match status" value="1"/>
</dbReference>
<comment type="caution">
    <text evidence="2">The sequence shown here is derived from an EMBL/GenBank/DDBJ whole genome shotgun (WGS) entry which is preliminary data.</text>
</comment>
<dbReference type="PROSITE" id="PS51411">
    <property type="entry name" value="PSP1_C"/>
    <property type="match status" value="1"/>
</dbReference>
<gene>
    <name evidence="2" type="ORF">U725_00863</name>
</gene>
<organism evidence="2 3">
    <name type="scientific">Lactococcus cremoris subsp. cremoris GE214</name>
    <dbReference type="NCBI Taxonomy" id="1415168"/>
    <lineage>
        <taxon>Bacteria</taxon>
        <taxon>Bacillati</taxon>
        <taxon>Bacillota</taxon>
        <taxon>Bacilli</taxon>
        <taxon>Lactobacillales</taxon>
        <taxon>Streptococcaceae</taxon>
        <taxon>Lactococcus</taxon>
        <taxon>Lactococcus cremoris subsp. cremoris</taxon>
    </lineage>
</organism>
<dbReference type="InterPro" id="IPR047767">
    <property type="entry name" value="PSP1-like"/>
</dbReference>
<proteinExistence type="predicted"/>
<dbReference type="InterPro" id="IPR007557">
    <property type="entry name" value="PSP1_C"/>
</dbReference>
<name>A0A084ACD5_LACLC</name>
<dbReference type="GO" id="GO:0005737">
    <property type="term" value="C:cytoplasm"/>
    <property type="evidence" value="ECO:0007669"/>
    <property type="project" value="TreeGrafter"/>
</dbReference>
<dbReference type="PANTHER" id="PTHR43830">
    <property type="entry name" value="PROTEIN PSP1"/>
    <property type="match status" value="1"/>
</dbReference>
<feature type="domain" description="PSP1 C-terminal" evidence="1">
    <location>
        <begin position="55"/>
        <end position="140"/>
    </location>
</feature>
<evidence type="ECO:0000313" key="2">
    <source>
        <dbReference type="EMBL" id="KEY62964.1"/>
    </source>
</evidence>
<evidence type="ECO:0000259" key="1">
    <source>
        <dbReference type="PROSITE" id="PS51411"/>
    </source>
</evidence>
<dbReference type="PATRIC" id="fig|1415168.3.peg.921"/>
<dbReference type="NCBIfam" id="NF041131">
    <property type="entry name" value="RicT_YaaT_fam"/>
    <property type="match status" value="1"/>
</dbReference>
<sequence length="260" mass="29854">MIYEIKFAHGESNIFATSEAELVPQSEVIIRSEKGTFYGKIIRSFSDDANLETHHTIEREVTDEDLEVILKLEELSKKAKDKVRQLVVEQELEMKIIDVAYTFDQMQLFISFTAENRVDFRLLLRELATTFRIRIELRQIGPRDAAKIHGGLGPCGRPLCCSEFVYEFPNVSIKMAKNQNLSLKQNKLNGLCGRLMCCLTYEDSFYKEAQQFFPDFGEFVTTSEGKGKVVGLNVLKNRVKIRFGEYSKDFELAEIEVNHG</sequence>
<evidence type="ECO:0000313" key="3">
    <source>
        <dbReference type="Proteomes" id="UP000028401"/>
    </source>
</evidence>